<gene>
    <name evidence="2" type="ORF">HF329_19735</name>
</gene>
<dbReference type="KEGG" id="coy:HF329_19735"/>
<name>A0AAE6ZHU2_9BACT</name>
<dbReference type="EMBL" id="CP051205">
    <property type="protein sequence ID" value="QJB33429.1"/>
    <property type="molecule type" value="Genomic_DNA"/>
</dbReference>
<dbReference type="Proteomes" id="UP000502421">
    <property type="component" value="Chromosome"/>
</dbReference>
<proteinExistence type="predicted"/>
<organism evidence="2 3">
    <name type="scientific">Chitinophaga oryzae</name>
    <dbReference type="NCBI Taxonomy" id="2725414"/>
    <lineage>
        <taxon>Bacteria</taxon>
        <taxon>Pseudomonadati</taxon>
        <taxon>Bacteroidota</taxon>
        <taxon>Chitinophagia</taxon>
        <taxon>Chitinophagales</taxon>
        <taxon>Chitinophagaceae</taxon>
        <taxon>Chitinophaga</taxon>
    </lineage>
</organism>
<feature type="region of interest" description="Disordered" evidence="1">
    <location>
        <begin position="1"/>
        <end position="46"/>
    </location>
</feature>
<sequence>MKNAGDVVPSDKEGRVRGRGTALWQAGSGTRTARAGAVSAVHAQQR</sequence>
<feature type="compositionally biased region" description="Low complexity" evidence="1">
    <location>
        <begin position="26"/>
        <end position="37"/>
    </location>
</feature>
<evidence type="ECO:0000256" key="1">
    <source>
        <dbReference type="SAM" id="MobiDB-lite"/>
    </source>
</evidence>
<reference evidence="3" key="1">
    <citation type="submission" date="2020-04" db="EMBL/GenBank/DDBJ databases">
        <authorList>
            <person name="Kittiwongwattana C."/>
        </authorList>
    </citation>
    <scope>NUCLEOTIDE SEQUENCE [LARGE SCALE GENOMIC DNA]</scope>
    <source>
        <strain evidence="3">1310</strain>
    </source>
</reference>
<evidence type="ECO:0000313" key="3">
    <source>
        <dbReference type="Proteomes" id="UP000502421"/>
    </source>
</evidence>
<dbReference type="RefSeq" id="WP_168806614.1">
    <property type="nucleotide sequence ID" value="NZ_CP051205.1"/>
</dbReference>
<accession>A0AAE6ZHU2</accession>
<dbReference type="AlphaFoldDB" id="A0AAE6ZHU2"/>
<protein>
    <submittedName>
        <fullName evidence="2">Uncharacterized protein</fullName>
    </submittedName>
</protein>
<evidence type="ECO:0000313" key="2">
    <source>
        <dbReference type="EMBL" id="QJB33429.1"/>
    </source>
</evidence>